<feature type="region of interest" description="Disordered" evidence="1">
    <location>
        <begin position="8"/>
        <end position="39"/>
    </location>
</feature>
<reference evidence="2 3" key="1">
    <citation type="submission" date="2024-11" db="EMBL/GenBank/DDBJ databases">
        <title>A near-complete genome assembly of Cinchona calisaya.</title>
        <authorList>
            <person name="Lian D.C."/>
            <person name="Zhao X.W."/>
            <person name="Wei L."/>
        </authorList>
    </citation>
    <scope>NUCLEOTIDE SEQUENCE [LARGE SCALE GENOMIC DNA]</scope>
    <source>
        <tissue evidence="2">Nenye</tissue>
    </source>
</reference>
<proteinExistence type="predicted"/>
<protein>
    <submittedName>
        <fullName evidence="2">Uncharacterized protein</fullName>
    </submittedName>
</protein>
<comment type="caution">
    <text evidence="2">The sequence shown here is derived from an EMBL/GenBank/DDBJ whole genome shotgun (WGS) entry which is preliminary data.</text>
</comment>
<accession>A0ABD3A7P5</accession>
<dbReference type="Proteomes" id="UP001630127">
    <property type="component" value="Unassembled WGS sequence"/>
</dbReference>
<gene>
    <name evidence="2" type="ORF">ACH5RR_012422</name>
</gene>
<evidence type="ECO:0000256" key="1">
    <source>
        <dbReference type="SAM" id="MobiDB-lite"/>
    </source>
</evidence>
<organism evidence="2 3">
    <name type="scientific">Cinchona calisaya</name>
    <dbReference type="NCBI Taxonomy" id="153742"/>
    <lineage>
        <taxon>Eukaryota</taxon>
        <taxon>Viridiplantae</taxon>
        <taxon>Streptophyta</taxon>
        <taxon>Embryophyta</taxon>
        <taxon>Tracheophyta</taxon>
        <taxon>Spermatophyta</taxon>
        <taxon>Magnoliopsida</taxon>
        <taxon>eudicotyledons</taxon>
        <taxon>Gunneridae</taxon>
        <taxon>Pentapetalae</taxon>
        <taxon>asterids</taxon>
        <taxon>lamiids</taxon>
        <taxon>Gentianales</taxon>
        <taxon>Rubiaceae</taxon>
        <taxon>Cinchonoideae</taxon>
        <taxon>Cinchoneae</taxon>
        <taxon>Cinchona</taxon>
    </lineage>
</organism>
<feature type="compositionally biased region" description="Polar residues" evidence="1">
    <location>
        <begin position="8"/>
        <end position="20"/>
    </location>
</feature>
<dbReference type="AlphaFoldDB" id="A0ABD3A7P5"/>
<dbReference type="EMBL" id="JBJUIK010000005">
    <property type="protein sequence ID" value="KAL3527766.1"/>
    <property type="molecule type" value="Genomic_DNA"/>
</dbReference>
<sequence>MHYLMTQINNSVNDESYQSGTDDEDEHSNHFTEYSGEEETDAKGDATLVDCIYTASIKLVNLTIVDRMWKYCLSGIQSSKPLIVLPLNGYTMTLALGMLGWGKISLEISRGKLIHAIPSYVPKADLSKHENVQGEEKCTMARHDNA</sequence>
<evidence type="ECO:0000313" key="2">
    <source>
        <dbReference type="EMBL" id="KAL3527766.1"/>
    </source>
</evidence>
<evidence type="ECO:0000313" key="3">
    <source>
        <dbReference type="Proteomes" id="UP001630127"/>
    </source>
</evidence>
<keyword evidence="3" id="KW-1185">Reference proteome</keyword>
<name>A0ABD3A7P5_9GENT</name>